<dbReference type="InterPro" id="IPR050445">
    <property type="entry name" value="Bact_polysacc_biosynth/exp"/>
</dbReference>
<proteinExistence type="predicted"/>
<keyword evidence="3" id="KW-0472">Membrane</keyword>
<feature type="transmembrane region" description="Helical" evidence="3">
    <location>
        <begin position="504"/>
        <end position="524"/>
    </location>
</feature>
<organism evidence="4 5">
    <name type="scientific">Donghicola eburneus</name>
    <dbReference type="NCBI Taxonomy" id="393278"/>
    <lineage>
        <taxon>Bacteria</taxon>
        <taxon>Pseudomonadati</taxon>
        <taxon>Pseudomonadota</taxon>
        <taxon>Alphaproteobacteria</taxon>
        <taxon>Rhodobacterales</taxon>
        <taxon>Roseobacteraceae</taxon>
        <taxon>Donghicola</taxon>
    </lineage>
</organism>
<dbReference type="EMBL" id="FMJB01000061">
    <property type="protein sequence ID" value="SCM68811.1"/>
    <property type="molecule type" value="Genomic_DNA"/>
</dbReference>
<dbReference type="Proteomes" id="UP000184085">
    <property type="component" value="Unassembled WGS sequence"/>
</dbReference>
<evidence type="ECO:0008006" key="6">
    <source>
        <dbReference type="Google" id="ProtNLM"/>
    </source>
</evidence>
<dbReference type="PANTHER" id="PTHR32309:SF13">
    <property type="entry name" value="FERRIC ENTEROBACTIN TRANSPORT PROTEIN FEPE"/>
    <property type="match status" value="1"/>
</dbReference>
<evidence type="ECO:0000256" key="3">
    <source>
        <dbReference type="SAM" id="Phobius"/>
    </source>
</evidence>
<keyword evidence="3" id="KW-1133">Transmembrane helix</keyword>
<gene>
    <name evidence="4" type="ORF">KARMA_3041</name>
</gene>
<dbReference type="GO" id="GO:0004713">
    <property type="term" value="F:protein tyrosine kinase activity"/>
    <property type="evidence" value="ECO:0007669"/>
    <property type="project" value="TreeGrafter"/>
</dbReference>
<dbReference type="GO" id="GO:0005886">
    <property type="term" value="C:plasma membrane"/>
    <property type="evidence" value="ECO:0007669"/>
    <property type="project" value="TreeGrafter"/>
</dbReference>
<dbReference type="RefSeq" id="WP_072707766.1">
    <property type="nucleotide sequence ID" value="NZ_FMJB01000061.1"/>
</dbReference>
<feature type="region of interest" description="Disordered" evidence="2">
    <location>
        <begin position="1"/>
        <end position="55"/>
    </location>
</feature>
<feature type="compositionally biased region" description="Basic residues" evidence="2">
    <location>
        <begin position="1"/>
        <end position="11"/>
    </location>
</feature>
<feature type="region of interest" description="Disordered" evidence="2">
    <location>
        <begin position="123"/>
        <end position="150"/>
    </location>
</feature>
<keyword evidence="3" id="KW-0812">Transmembrane</keyword>
<evidence type="ECO:0000313" key="5">
    <source>
        <dbReference type="Proteomes" id="UP000184085"/>
    </source>
</evidence>
<feature type="transmembrane region" description="Helical" evidence="3">
    <location>
        <begin position="172"/>
        <end position="193"/>
    </location>
</feature>
<protein>
    <recommendedName>
        <fullName evidence="6">Capsule biosynthesis protein</fullName>
    </recommendedName>
</protein>
<evidence type="ECO:0000256" key="1">
    <source>
        <dbReference type="SAM" id="Coils"/>
    </source>
</evidence>
<dbReference type="AlphaFoldDB" id="A0A1M4N1U6"/>
<feature type="coiled-coil region" evidence="1">
    <location>
        <begin position="330"/>
        <end position="436"/>
    </location>
</feature>
<keyword evidence="1" id="KW-0175">Coiled coil</keyword>
<dbReference type="PANTHER" id="PTHR32309">
    <property type="entry name" value="TYROSINE-PROTEIN KINASE"/>
    <property type="match status" value="1"/>
</dbReference>
<evidence type="ECO:0000313" key="4">
    <source>
        <dbReference type="EMBL" id="SCM68811.1"/>
    </source>
</evidence>
<sequence length="530" mass="59298">MTTKPKARKFRISREPLAKPVAAPQPPAPEETPETEERQTMAGAVSSRAEVDSENDIDAIRKEGLTGRQLRLARRLAQKHDIPATSDFDAVRQLRKRGIDPFQRSASLDLVVSDPEETKLTKLPQTVPERRQETLPSTEVSDGESPAERRAREIGRIQAEISKRRRKKTGLLALRLLFFVFLPTAICGWFFYFEATPQYATTSDFIIQTSDQSSGAGGLGGLLPSQMNTNQEAVAIQRYLQSREAMLRLNEELGFKAHFQQDWIDPILRLDEDATNEEAYKLYKRKVLIGYDPTEGVMGLEVIAVNPEASKAFSDALIRYAEERVDSQTLRKREDQLSESRKSLAEAERLRREAQEALVALQQEAAIVDPEGVIGALRQQITQRQIELQEKQLQLQALLDNARPNQSRVDGVEGDIRRLQAAIAELETRMNEATQGEDSLAAISAKISLAQADVATRDLLLQSALQNLESAQIEASRQTRYLSRGVEPVVPDQATYPKAFENTVVSFLIFAGIYLMISLTASILREQVTS</sequence>
<keyword evidence="5" id="KW-1185">Reference proteome</keyword>
<name>A0A1M4N1U6_9RHOB</name>
<accession>A0A1M4N1U6</accession>
<reference evidence="5" key="1">
    <citation type="submission" date="2016-09" db="EMBL/GenBank/DDBJ databases">
        <authorList>
            <person name="Wibberg D."/>
        </authorList>
    </citation>
    <scope>NUCLEOTIDE SEQUENCE [LARGE SCALE GENOMIC DNA]</scope>
</reference>
<evidence type="ECO:0000256" key="2">
    <source>
        <dbReference type="SAM" id="MobiDB-lite"/>
    </source>
</evidence>